<dbReference type="AlphaFoldDB" id="A0A8I2YPF7"/>
<dbReference type="InterPro" id="IPR041901">
    <property type="entry name" value="RNAP_I_Rpa43_N"/>
</dbReference>
<dbReference type="GO" id="GO:0006352">
    <property type="term" value="P:DNA-templated transcription initiation"/>
    <property type="evidence" value="ECO:0007669"/>
    <property type="project" value="InterPro"/>
</dbReference>
<evidence type="ECO:0000313" key="8">
    <source>
        <dbReference type="Proteomes" id="UP000683000"/>
    </source>
</evidence>
<feature type="compositionally biased region" description="Basic and acidic residues" evidence="5">
    <location>
        <begin position="56"/>
        <end position="65"/>
    </location>
</feature>
<reference evidence="7" key="1">
    <citation type="submission" date="2021-03" db="EMBL/GenBank/DDBJ databases">
        <title>Evolutionary innovations through gain and loss of genes in the ectomycorrhizal Boletales.</title>
        <authorList>
            <person name="Wu G."/>
            <person name="Miyauchi S."/>
            <person name="Morin E."/>
            <person name="Yang Z.-L."/>
            <person name="Xu J."/>
            <person name="Martin F.M."/>
        </authorList>
    </citation>
    <scope>NUCLEOTIDE SEQUENCE</scope>
    <source>
        <strain evidence="7">BR01</strain>
    </source>
</reference>
<feature type="compositionally biased region" description="Basic and acidic residues" evidence="5">
    <location>
        <begin position="333"/>
        <end position="343"/>
    </location>
</feature>
<feature type="compositionally biased region" description="Basic residues" evidence="5">
    <location>
        <begin position="362"/>
        <end position="371"/>
    </location>
</feature>
<dbReference type="GO" id="GO:0005736">
    <property type="term" value="C:RNA polymerase I complex"/>
    <property type="evidence" value="ECO:0007669"/>
    <property type="project" value="TreeGrafter"/>
</dbReference>
<feature type="region of interest" description="Disordered" evidence="5">
    <location>
        <begin position="191"/>
        <end position="260"/>
    </location>
</feature>
<dbReference type="OrthoDB" id="10250504at2759"/>
<evidence type="ECO:0000256" key="3">
    <source>
        <dbReference type="ARBA" id="ARBA00023163"/>
    </source>
</evidence>
<dbReference type="EMBL" id="JAGFBS010000014">
    <property type="protein sequence ID" value="KAG6375462.1"/>
    <property type="molecule type" value="Genomic_DNA"/>
</dbReference>
<dbReference type="InterPro" id="IPR036898">
    <property type="entry name" value="RNA_pol_Rpb7-like_N_sf"/>
</dbReference>
<proteinExistence type="predicted"/>
<feature type="domain" description="RPA43 OB" evidence="6">
    <location>
        <begin position="149"/>
        <end position="283"/>
    </location>
</feature>
<feature type="compositionally biased region" description="Basic and acidic residues" evidence="5">
    <location>
        <begin position="350"/>
        <end position="361"/>
    </location>
</feature>
<gene>
    <name evidence="7" type="ORF">JVT61DRAFT_3020</name>
</gene>
<evidence type="ECO:0000256" key="1">
    <source>
        <dbReference type="ARBA" id="ARBA00004123"/>
    </source>
</evidence>
<evidence type="ECO:0000313" key="7">
    <source>
        <dbReference type="EMBL" id="KAG6375462.1"/>
    </source>
</evidence>
<keyword evidence="3" id="KW-0804">Transcription</keyword>
<comment type="caution">
    <text evidence="7">The sequence shown here is derived from an EMBL/GenBank/DDBJ whole genome shotgun (WGS) entry which is preliminary data.</text>
</comment>
<evidence type="ECO:0000256" key="4">
    <source>
        <dbReference type="ARBA" id="ARBA00023242"/>
    </source>
</evidence>
<keyword evidence="8" id="KW-1185">Reference proteome</keyword>
<dbReference type="InterPro" id="IPR045113">
    <property type="entry name" value="Rpb7-like"/>
</dbReference>
<dbReference type="Proteomes" id="UP000683000">
    <property type="component" value="Unassembled WGS sequence"/>
</dbReference>
<dbReference type="PANTHER" id="PTHR12709">
    <property type="entry name" value="DNA-DIRECTED RNA POLYMERASE II, III"/>
    <property type="match status" value="1"/>
</dbReference>
<protein>
    <recommendedName>
        <fullName evidence="6">RPA43 OB domain-containing protein</fullName>
    </recommendedName>
</protein>
<feature type="compositionally biased region" description="Basic and acidic residues" evidence="5">
    <location>
        <begin position="203"/>
        <end position="223"/>
    </location>
</feature>
<comment type="subcellular location">
    <subcellularLocation>
        <location evidence="1">Nucleus</location>
    </subcellularLocation>
</comment>
<evidence type="ECO:0000256" key="2">
    <source>
        <dbReference type="ARBA" id="ARBA00022478"/>
    </source>
</evidence>
<dbReference type="Gene3D" id="3.30.1490.120">
    <property type="entry name" value="RNA polymerase Rpb7-like, N-terminal domain"/>
    <property type="match status" value="1"/>
</dbReference>
<dbReference type="Gene3D" id="2.40.50.1060">
    <property type="match status" value="1"/>
</dbReference>
<feature type="region of interest" description="Disordered" evidence="5">
    <location>
        <begin position="1"/>
        <end position="70"/>
    </location>
</feature>
<dbReference type="GO" id="GO:0006362">
    <property type="term" value="P:transcription elongation by RNA polymerase I"/>
    <property type="evidence" value="ECO:0007669"/>
    <property type="project" value="TreeGrafter"/>
</dbReference>
<organism evidence="7 8">
    <name type="scientific">Boletus reticuloceps</name>
    <dbReference type="NCBI Taxonomy" id="495285"/>
    <lineage>
        <taxon>Eukaryota</taxon>
        <taxon>Fungi</taxon>
        <taxon>Dikarya</taxon>
        <taxon>Basidiomycota</taxon>
        <taxon>Agaricomycotina</taxon>
        <taxon>Agaricomycetes</taxon>
        <taxon>Agaricomycetidae</taxon>
        <taxon>Boletales</taxon>
        <taxon>Boletineae</taxon>
        <taxon>Boletaceae</taxon>
        <taxon>Boletoideae</taxon>
        <taxon>Boletus</taxon>
    </lineage>
</organism>
<name>A0A8I2YPF7_9AGAM</name>
<feature type="region of interest" description="Disordered" evidence="5">
    <location>
        <begin position="281"/>
        <end position="390"/>
    </location>
</feature>
<evidence type="ECO:0000256" key="5">
    <source>
        <dbReference type="SAM" id="MobiDB-lite"/>
    </source>
</evidence>
<evidence type="ECO:0000259" key="6">
    <source>
        <dbReference type="Pfam" id="PF17875"/>
    </source>
</evidence>
<dbReference type="Pfam" id="PF17875">
    <property type="entry name" value="RPA43_OB"/>
    <property type="match status" value="1"/>
</dbReference>
<keyword evidence="4" id="KW-0539">Nucleus</keyword>
<sequence>MTSTFSDPPSKKRRHRATEGSDASPKKKVKRHQTSAQSVASPSEDALSSQKHKPKSPKDKGKSRASDPPSEFRLVSASLVLSIPPVFASDLRAGVEEMLDSMVMRYIPSLQGVLLAHSDVRFLSKTASILGDCPFAVCNVSFDATVWGPQVSMKLVGRINLCSPDHISLLVHRTFNVSIPRHHIPQDQWTFEYGPAENDPEFGDGRNWDTDGGPKDAADREGDVDVNDSTGRMTSGEDQEAESSGRWVHHLTGSRLGDPDGYVEFTVIGLTVANEMLSLQGSIQPDPFSPEHVPHPDKVPSAPPLRQDDTPEVDAQDGGGRIGDEEDEESDEDGFKHLARLTDEAQATQKAERAKEEAKRLEKARKRKRRESHGGVGEGSKRAERKRIKE</sequence>
<dbReference type="CDD" id="cd04328">
    <property type="entry name" value="RNAP_I_Rpa43_N"/>
    <property type="match status" value="1"/>
</dbReference>
<dbReference type="InterPro" id="IPR041178">
    <property type="entry name" value="RPA43_OB"/>
</dbReference>
<keyword evidence="2" id="KW-0240">DNA-directed RNA polymerase</keyword>
<accession>A0A8I2YPF7</accession>
<dbReference type="PANTHER" id="PTHR12709:SF5">
    <property type="entry name" value="DNA-DIRECTED RNA POLYMERASE I SUBUNIT RPA43"/>
    <property type="match status" value="1"/>
</dbReference>